<sequence>MSLRIKFLIGLTLLFTVLMAGLFIERVQSTRQYAQEQLSATAQDAASSLAYPLARALGKDDVILAETAIKALLDRGYYLHIEIISVRGNSLAKLAQARTIEGVPAWFVSALPLELTPGSALISDGWRQMGRVVVVSDPALAYQQLWKTLTRTTAILSLVYIISLLLMVVLVRQLLKPLRQIEQSAQQVQQRQFHPISDLPGTREFRRVVEAFNVMIERVRQFLAIEQQRAEEYRHQAFTDPISGLDNRRSLDLRIDHILKNQPHDKNAAAIAVQLANLVEFNTQEGYQNGDLAIAEFARALRDTIGPQAQIVARLDGTTLLALRYDLDEQQLVQLSEDILLSLRSITIKMPKPIRYAVAIVDFAAGMNKSRLLGAVDLALQQALYGGGESIQRTTASTSGDDYPSGSQEWREVLQTAIRNKHWGIQSQPVQTIAHKAILHHEITATLQHDQQPWIKAALFVPMAARHGLLEEAERSLFEVIIGKLKTSPTLAGESIALNMGLLGALGTVEGQDIFLQQLDKIKAYASRIAFEVPEHQLLAHPELAKRLAKLLADSGFRFGIDHFGFSASAASLMQTLRPQYVKIDRRLIRDMNDHQDSRQMIASLLQVADSLNILTIAQGVETQQQWQQLEDMQLKAAQGYLIGRPSEVI</sequence>
<dbReference type="InterPro" id="IPR029787">
    <property type="entry name" value="Nucleotide_cyclase"/>
</dbReference>
<reference evidence="5" key="1">
    <citation type="submission" date="2024-05" db="EMBL/GenBank/DDBJ databases">
        <authorList>
            <person name="Yang L."/>
            <person name="Pan L."/>
        </authorList>
    </citation>
    <scope>NUCLEOTIDE SEQUENCE</scope>
    <source>
        <strain evidence="5">FCG-7</strain>
    </source>
</reference>
<dbReference type="InterPro" id="IPR000160">
    <property type="entry name" value="GGDEF_dom"/>
</dbReference>
<dbReference type="PANTHER" id="PTHR33121">
    <property type="entry name" value="CYCLIC DI-GMP PHOSPHODIESTERASE PDEF"/>
    <property type="match status" value="1"/>
</dbReference>
<dbReference type="InterPro" id="IPR043128">
    <property type="entry name" value="Rev_trsase/Diguanyl_cyclase"/>
</dbReference>
<dbReference type="InterPro" id="IPR003660">
    <property type="entry name" value="HAMP_dom"/>
</dbReference>
<keyword evidence="1" id="KW-1133">Transmembrane helix</keyword>
<dbReference type="PROSITE" id="PS50885">
    <property type="entry name" value="HAMP"/>
    <property type="match status" value="1"/>
</dbReference>
<dbReference type="Gene3D" id="6.20.270.20">
    <property type="entry name" value="LapD/MoxY periplasmic domain"/>
    <property type="match status" value="1"/>
</dbReference>
<dbReference type="SMART" id="SM00267">
    <property type="entry name" value="GGDEF"/>
    <property type="match status" value="1"/>
</dbReference>
<evidence type="ECO:0000256" key="1">
    <source>
        <dbReference type="SAM" id="Phobius"/>
    </source>
</evidence>
<dbReference type="Pfam" id="PF00672">
    <property type="entry name" value="HAMP"/>
    <property type="match status" value="1"/>
</dbReference>
<dbReference type="GO" id="GO:0016020">
    <property type="term" value="C:membrane"/>
    <property type="evidence" value="ECO:0007669"/>
    <property type="project" value="InterPro"/>
</dbReference>
<dbReference type="SUPFAM" id="SSF141868">
    <property type="entry name" value="EAL domain-like"/>
    <property type="match status" value="1"/>
</dbReference>
<feature type="transmembrane region" description="Helical" evidence="1">
    <location>
        <begin position="154"/>
        <end position="175"/>
    </location>
</feature>
<dbReference type="InterPro" id="IPR042461">
    <property type="entry name" value="LapD_MoxY_peri_C"/>
</dbReference>
<dbReference type="KEGG" id="cmav:ABHF33_09850"/>
<organism evidence="5">
    <name type="scientific">Chitinibacter mangrovi</name>
    <dbReference type="NCBI Taxonomy" id="3153927"/>
    <lineage>
        <taxon>Bacteria</taxon>
        <taxon>Pseudomonadati</taxon>
        <taxon>Pseudomonadota</taxon>
        <taxon>Betaproteobacteria</taxon>
        <taxon>Neisseriales</taxon>
        <taxon>Chitinibacteraceae</taxon>
        <taxon>Chitinibacter</taxon>
    </lineage>
</organism>
<feature type="domain" description="EAL" evidence="2">
    <location>
        <begin position="407"/>
        <end position="650"/>
    </location>
</feature>
<dbReference type="CDD" id="cd01948">
    <property type="entry name" value="EAL"/>
    <property type="match status" value="1"/>
</dbReference>
<evidence type="ECO:0000259" key="3">
    <source>
        <dbReference type="PROSITE" id="PS50885"/>
    </source>
</evidence>
<dbReference type="Pfam" id="PF16448">
    <property type="entry name" value="LapD_MoxY_N"/>
    <property type="match status" value="1"/>
</dbReference>
<dbReference type="PROSITE" id="PS50883">
    <property type="entry name" value="EAL"/>
    <property type="match status" value="1"/>
</dbReference>
<keyword evidence="1" id="KW-0812">Transmembrane</keyword>
<dbReference type="PROSITE" id="PS50887">
    <property type="entry name" value="GGDEF"/>
    <property type="match status" value="1"/>
</dbReference>
<dbReference type="GO" id="GO:0071111">
    <property type="term" value="F:cyclic-guanylate-specific phosphodiesterase activity"/>
    <property type="evidence" value="ECO:0007669"/>
    <property type="project" value="InterPro"/>
</dbReference>
<dbReference type="Pfam" id="PF00990">
    <property type="entry name" value="GGDEF"/>
    <property type="match status" value="1"/>
</dbReference>
<proteinExistence type="predicted"/>
<dbReference type="EMBL" id="CP157355">
    <property type="protein sequence ID" value="XBL99373.1"/>
    <property type="molecule type" value="Genomic_DNA"/>
</dbReference>
<evidence type="ECO:0000313" key="5">
    <source>
        <dbReference type="EMBL" id="XBL99373.1"/>
    </source>
</evidence>
<dbReference type="Gene3D" id="3.30.70.270">
    <property type="match status" value="1"/>
</dbReference>
<keyword evidence="1" id="KW-0472">Membrane</keyword>
<evidence type="ECO:0000259" key="4">
    <source>
        <dbReference type="PROSITE" id="PS50887"/>
    </source>
</evidence>
<name>A0AAU7F639_9NEIS</name>
<evidence type="ECO:0000259" key="2">
    <source>
        <dbReference type="PROSITE" id="PS50883"/>
    </source>
</evidence>
<dbReference type="SMART" id="SM00304">
    <property type="entry name" value="HAMP"/>
    <property type="match status" value="1"/>
</dbReference>
<dbReference type="Gene3D" id="3.20.20.450">
    <property type="entry name" value="EAL domain"/>
    <property type="match status" value="1"/>
</dbReference>
<dbReference type="RefSeq" id="WP_348943802.1">
    <property type="nucleotide sequence ID" value="NZ_CP157355.1"/>
</dbReference>
<gene>
    <name evidence="5" type="ORF">ABHF33_09850</name>
</gene>
<dbReference type="SMART" id="SM00052">
    <property type="entry name" value="EAL"/>
    <property type="match status" value="1"/>
</dbReference>
<feature type="domain" description="HAMP" evidence="3">
    <location>
        <begin position="172"/>
        <end position="224"/>
    </location>
</feature>
<dbReference type="InterPro" id="IPR001633">
    <property type="entry name" value="EAL_dom"/>
</dbReference>
<dbReference type="GO" id="GO:0007165">
    <property type="term" value="P:signal transduction"/>
    <property type="evidence" value="ECO:0007669"/>
    <property type="project" value="InterPro"/>
</dbReference>
<feature type="domain" description="GGDEF" evidence="4">
    <location>
        <begin position="266"/>
        <end position="396"/>
    </location>
</feature>
<dbReference type="AlphaFoldDB" id="A0AAU7F639"/>
<dbReference type="Pfam" id="PF00563">
    <property type="entry name" value="EAL"/>
    <property type="match status" value="1"/>
</dbReference>
<dbReference type="NCBIfam" id="TIGR00254">
    <property type="entry name" value="GGDEF"/>
    <property type="match status" value="1"/>
</dbReference>
<dbReference type="PANTHER" id="PTHR33121:SF79">
    <property type="entry name" value="CYCLIC DI-GMP PHOSPHODIESTERASE PDED-RELATED"/>
    <property type="match status" value="1"/>
</dbReference>
<dbReference type="InterPro" id="IPR035919">
    <property type="entry name" value="EAL_sf"/>
</dbReference>
<feature type="transmembrane region" description="Helical" evidence="1">
    <location>
        <begin position="6"/>
        <end position="24"/>
    </location>
</feature>
<dbReference type="InterPro" id="IPR032244">
    <property type="entry name" value="LapD_MoxY_N"/>
</dbReference>
<dbReference type="SUPFAM" id="SSF55073">
    <property type="entry name" value="Nucleotide cyclase"/>
    <property type="match status" value="1"/>
</dbReference>
<dbReference type="InterPro" id="IPR050706">
    <property type="entry name" value="Cyclic-di-GMP_PDE-like"/>
</dbReference>
<protein>
    <submittedName>
        <fullName evidence="5">EAL domain-containing protein</fullName>
    </submittedName>
</protein>
<dbReference type="Gene3D" id="3.30.110.200">
    <property type="match status" value="1"/>
</dbReference>
<accession>A0AAU7F639</accession>